<dbReference type="InterPro" id="IPR010869">
    <property type="entry name" value="DUF1501"/>
</dbReference>
<dbReference type="Pfam" id="PF07394">
    <property type="entry name" value="DUF1501"/>
    <property type="match status" value="1"/>
</dbReference>
<dbReference type="EMBL" id="AWXZ01000039">
    <property type="protein sequence ID" value="ESR23141.1"/>
    <property type="molecule type" value="Genomic_DNA"/>
</dbReference>
<keyword evidence="2" id="KW-1185">Reference proteome</keyword>
<comment type="caution">
    <text evidence="1">The sequence shown here is derived from an EMBL/GenBank/DDBJ whole genome shotgun (WGS) entry which is preliminary data.</text>
</comment>
<dbReference type="PANTHER" id="PTHR43737">
    <property type="entry name" value="BLL7424 PROTEIN"/>
    <property type="match status" value="1"/>
</dbReference>
<protein>
    <recommendedName>
        <fullName evidence="3">DUF1501 domain-containing protein</fullName>
    </recommendedName>
</protein>
<evidence type="ECO:0008006" key="3">
    <source>
        <dbReference type="Google" id="ProtNLM"/>
    </source>
</evidence>
<dbReference type="eggNOG" id="COG4102">
    <property type="taxonomic scope" value="Bacteria"/>
</dbReference>
<dbReference type="PATRIC" id="fig|631454.5.peg.3169"/>
<dbReference type="STRING" id="631454.N177_3209"/>
<name>V4RAD9_9HYPH</name>
<dbReference type="AlphaFoldDB" id="V4RAD9"/>
<evidence type="ECO:0000313" key="2">
    <source>
        <dbReference type="Proteomes" id="UP000017819"/>
    </source>
</evidence>
<dbReference type="Proteomes" id="UP000017819">
    <property type="component" value="Unassembled WGS sequence"/>
</dbReference>
<dbReference type="PANTHER" id="PTHR43737:SF1">
    <property type="entry name" value="DUF1501 DOMAIN-CONTAINING PROTEIN"/>
    <property type="match status" value="1"/>
</dbReference>
<reference evidence="1 2" key="1">
    <citation type="journal article" date="2014" name="Genome Announc.">
        <title>Draft Genome Sequence of Lutibaculum baratangense Strain AMV1T, Isolated from a Mud Volcano in Andamans, India.</title>
        <authorList>
            <person name="Singh A."/>
            <person name="Sreenivas A."/>
            <person name="Sathyanarayana Reddy G."/>
            <person name="Pinnaka A.K."/>
            <person name="Shivaji S."/>
        </authorList>
    </citation>
    <scope>NUCLEOTIDE SEQUENCE [LARGE SCALE GENOMIC DNA]</scope>
    <source>
        <strain evidence="1 2">AMV1</strain>
    </source>
</reference>
<organism evidence="1 2">
    <name type="scientific">Lutibaculum baratangense AMV1</name>
    <dbReference type="NCBI Taxonomy" id="631454"/>
    <lineage>
        <taxon>Bacteria</taxon>
        <taxon>Pseudomonadati</taxon>
        <taxon>Pseudomonadota</taxon>
        <taxon>Alphaproteobacteria</taxon>
        <taxon>Hyphomicrobiales</taxon>
        <taxon>Tepidamorphaceae</taxon>
        <taxon>Lutibaculum</taxon>
    </lineage>
</organism>
<sequence>MAWANMPRAGFAGTADPRFVLVILRGAMDGLAAVPPVGDRDYAALRGDLALGADGSEILPLDDLFALNDAMPKLHRRMRKGEALIVHAAATPYRERSHFDGQDVLESGLVGPRGSQDGWLNRVAAALPAGDRARPTQGLAVGATVPLILRGDAPVLTWSPPSMKQAGSDTVQRLASLYGETDAELSRVFTAGVELDELAMGVPMDDAGEKRRNGLASSFIALAEGSGRLIAEDDGPRLAAISYDGWDTHAAEGAADGRLAVLLDALDSSLDALAGQLSAVWSQTVVAVVTEFGRTARANGNKGTDHGTATTAFLMGGAVKGGRVIADWPGLRTRDLYEERDLQPTTDLRAVLKGVLRDHLGIDQRTLATRIFPDSIGLKPLDGLIV</sequence>
<gene>
    <name evidence="1" type="ORF">N177_3209</name>
</gene>
<evidence type="ECO:0000313" key="1">
    <source>
        <dbReference type="EMBL" id="ESR23141.1"/>
    </source>
</evidence>
<proteinExistence type="predicted"/>
<accession>V4RAD9</accession>